<comment type="caution">
    <text evidence="2">The sequence shown here is derived from an EMBL/GenBank/DDBJ whole genome shotgun (WGS) entry which is preliminary data.</text>
</comment>
<feature type="transmembrane region" description="Helical" evidence="1">
    <location>
        <begin position="75"/>
        <end position="94"/>
    </location>
</feature>
<gene>
    <name evidence="2" type="ORF">CH357_07200</name>
</gene>
<dbReference type="EMBL" id="NPDN01000003">
    <property type="protein sequence ID" value="PJZ26276.1"/>
    <property type="molecule type" value="Genomic_DNA"/>
</dbReference>
<dbReference type="AlphaFoldDB" id="A0A2M9XF17"/>
<accession>A0A2M9XF17</accession>
<evidence type="ECO:0000313" key="2">
    <source>
        <dbReference type="EMBL" id="PJZ26276.1"/>
    </source>
</evidence>
<dbReference type="Proteomes" id="UP000232196">
    <property type="component" value="Unassembled WGS sequence"/>
</dbReference>
<proteinExistence type="predicted"/>
<protein>
    <submittedName>
        <fullName evidence="2">Uncharacterized protein</fullName>
    </submittedName>
</protein>
<dbReference type="RefSeq" id="WP_100706064.1">
    <property type="nucleotide sequence ID" value="NZ_NPDL01000003.1"/>
</dbReference>
<name>A0A2M9XF17_9LEPT</name>
<keyword evidence="1" id="KW-0812">Transmembrane</keyword>
<keyword evidence="3" id="KW-1185">Reference proteome</keyword>
<reference evidence="2 3" key="1">
    <citation type="submission" date="2017-07" db="EMBL/GenBank/DDBJ databases">
        <title>Leptospira spp. isolated from tropical soils.</title>
        <authorList>
            <person name="Thibeaux R."/>
            <person name="Iraola G."/>
            <person name="Ferres I."/>
            <person name="Bierque E."/>
            <person name="Girault D."/>
            <person name="Soupe-Gilbert M.-E."/>
            <person name="Picardeau M."/>
            <person name="Goarant C."/>
        </authorList>
    </citation>
    <scope>NUCLEOTIDE SEQUENCE [LARGE SCALE GENOMIC DNA]</scope>
    <source>
        <strain evidence="2 3">MCA1-C-A1</strain>
    </source>
</reference>
<dbReference type="OrthoDB" id="338032at2"/>
<sequence>MRKILLISFCLYFLQCTTTVKIITDPPGLDVYNQSQRLGKTPLEVVMSDGIFENYYLEFKKDRKYLRNVRMATEIKNGALVGAICFLFPVLWVIGPKPYQEYTIDNAFDQKTMNKDSALVVSNLPQGVEMIVGTKVFGKNSSAYIEANEYKVKLCDHLKCNDIGKHRFEKDSGYFYQLDSSNRK</sequence>
<evidence type="ECO:0000313" key="3">
    <source>
        <dbReference type="Proteomes" id="UP000232196"/>
    </source>
</evidence>
<keyword evidence="1" id="KW-0472">Membrane</keyword>
<organism evidence="2 3">
    <name type="scientific">Leptospira hartskeerlii</name>
    <dbReference type="NCBI Taxonomy" id="2023177"/>
    <lineage>
        <taxon>Bacteria</taxon>
        <taxon>Pseudomonadati</taxon>
        <taxon>Spirochaetota</taxon>
        <taxon>Spirochaetia</taxon>
        <taxon>Leptospirales</taxon>
        <taxon>Leptospiraceae</taxon>
        <taxon>Leptospira</taxon>
    </lineage>
</organism>
<evidence type="ECO:0000256" key="1">
    <source>
        <dbReference type="SAM" id="Phobius"/>
    </source>
</evidence>
<keyword evidence="1" id="KW-1133">Transmembrane helix</keyword>